<dbReference type="RefSeq" id="WP_049680473.1">
    <property type="nucleotide sequence ID" value="NZ_LFZW01000001.1"/>
</dbReference>
<dbReference type="PATRIC" id="fig|1679170.3.peg.1301"/>
<protein>
    <submittedName>
        <fullName evidence="1">ATP synthase subunit B</fullName>
    </submittedName>
</protein>
<dbReference type="NCBIfam" id="NF047773">
    <property type="entry name" value="phas_rel_Lepto"/>
    <property type="match status" value="1"/>
</dbReference>
<name>A0A0K9GR58_9BACI</name>
<reference evidence="2" key="1">
    <citation type="submission" date="2015-07" db="EMBL/GenBank/DDBJ databases">
        <title>Genome sequencing project for genomic taxonomy and phylogenomics of Bacillus-like bacteria.</title>
        <authorList>
            <person name="Liu B."/>
            <person name="Wang J."/>
            <person name="Zhu Y."/>
            <person name="Liu G."/>
            <person name="Chen Q."/>
            <person name="Chen Z."/>
            <person name="Lan J."/>
            <person name="Che J."/>
            <person name="Ge C."/>
            <person name="Shi H."/>
            <person name="Pan Z."/>
            <person name="Liu X."/>
        </authorList>
    </citation>
    <scope>NUCLEOTIDE SEQUENCE [LARGE SCALE GENOMIC DNA]</scope>
    <source>
        <strain evidence="2">FJAT-27997</strain>
    </source>
</reference>
<sequence length="96" mass="10972">MKNLLNQFISLGVGAAVFSKEQIEKSVEELVKKGEISKGESGELIERLIEKGSKLREEMDSIIASKVSQTLDQLNLVSKDELRKLERRIEELERRE</sequence>
<evidence type="ECO:0000313" key="1">
    <source>
        <dbReference type="EMBL" id="KMY49140.1"/>
    </source>
</evidence>
<proteinExistence type="predicted"/>
<dbReference type="STRING" id="1679170.AC625_06080"/>
<dbReference type="EMBL" id="LFZW01000001">
    <property type="protein sequence ID" value="KMY49140.1"/>
    <property type="molecule type" value="Genomic_DNA"/>
</dbReference>
<dbReference type="OrthoDB" id="191894at2"/>
<gene>
    <name evidence="1" type="ORF">AC625_06080</name>
</gene>
<dbReference type="AlphaFoldDB" id="A0A0K9GR58"/>
<keyword evidence="2" id="KW-1185">Reference proteome</keyword>
<dbReference type="Proteomes" id="UP000037146">
    <property type="component" value="Unassembled WGS sequence"/>
</dbReference>
<accession>A0A0K9GR58</accession>
<organism evidence="1 2">
    <name type="scientific">Peribacillus loiseleuriae</name>
    <dbReference type="NCBI Taxonomy" id="1679170"/>
    <lineage>
        <taxon>Bacteria</taxon>
        <taxon>Bacillati</taxon>
        <taxon>Bacillota</taxon>
        <taxon>Bacilli</taxon>
        <taxon>Bacillales</taxon>
        <taxon>Bacillaceae</taxon>
        <taxon>Peribacillus</taxon>
    </lineage>
</organism>
<evidence type="ECO:0000313" key="2">
    <source>
        <dbReference type="Proteomes" id="UP000037146"/>
    </source>
</evidence>
<comment type="caution">
    <text evidence="1">The sequence shown here is derived from an EMBL/GenBank/DDBJ whole genome shotgun (WGS) entry which is preliminary data.</text>
</comment>